<accession>X1H3H6</accession>
<dbReference type="GO" id="GO:0003700">
    <property type="term" value="F:DNA-binding transcription factor activity"/>
    <property type="evidence" value="ECO:0007669"/>
    <property type="project" value="TreeGrafter"/>
</dbReference>
<dbReference type="GO" id="GO:0003677">
    <property type="term" value="F:DNA binding"/>
    <property type="evidence" value="ECO:0007669"/>
    <property type="project" value="UniProtKB-KW"/>
</dbReference>
<dbReference type="PROSITE" id="PS50943">
    <property type="entry name" value="HTH_CROC1"/>
    <property type="match status" value="1"/>
</dbReference>
<evidence type="ECO:0000256" key="1">
    <source>
        <dbReference type="ARBA" id="ARBA00023125"/>
    </source>
</evidence>
<dbReference type="InterPro" id="IPR001387">
    <property type="entry name" value="Cro/C1-type_HTH"/>
</dbReference>
<protein>
    <recommendedName>
        <fullName evidence="2">HTH cro/C1-type domain-containing protein</fullName>
    </recommendedName>
</protein>
<dbReference type="PANTHER" id="PTHR46797">
    <property type="entry name" value="HTH-TYPE TRANSCRIPTIONAL REGULATOR"/>
    <property type="match status" value="1"/>
</dbReference>
<reference evidence="3" key="1">
    <citation type="journal article" date="2014" name="Front. Microbiol.">
        <title>High frequency of phylogenetically diverse reductive dehalogenase-homologous genes in deep subseafloor sedimentary metagenomes.</title>
        <authorList>
            <person name="Kawai M."/>
            <person name="Futagami T."/>
            <person name="Toyoda A."/>
            <person name="Takaki Y."/>
            <person name="Nishi S."/>
            <person name="Hori S."/>
            <person name="Arai W."/>
            <person name="Tsubouchi T."/>
            <person name="Morono Y."/>
            <person name="Uchiyama I."/>
            <person name="Ito T."/>
            <person name="Fujiyama A."/>
            <person name="Inagaki F."/>
            <person name="Takami H."/>
        </authorList>
    </citation>
    <scope>NUCLEOTIDE SEQUENCE</scope>
    <source>
        <strain evidence="3">Expedition CK06-06</strain>
    </source>
</reference>
<dbReference type="SUPFAM" id="SSF47413">
    <property type="entry name" value="lambda repressor-like DNA-binding domains"/>
    <property type="match status" value="1"/>
</dbReference>
<dbReference type="CDD" id="cd00093">
    <property type="entry name" value="HTH_XRE"/>
    <property type="match status" value="1"/>
</dbReference>
<dbReference type="GO" id="GO:0005829">
    <property type="term" value="C:cytosol"/>
    <property type="evidence" value="ECO:0007669"/>
    <property type="project" value="TreeGrafter"/>
</dbReference>
<dbReference type="PANTHER" id="PTHR46797:SF1">
    <property type="entry name" value="METHYLPHOSPHONATE SYNTHASE"/>
    <property type="match status" value="1"/>
</dbReference>
<proteinExistence type="predicted"/>
<sequence length="78" mass="8733">MKKDKKLLERVGKNIREKRKDKGLTQEELAEKADINPKFLGKVERAETNVSLLTLAKICDALGISICELLAFTSMDKG</sequence>
<keyword evidence="1" id="KW-0238">DNA-binding</keyword>
<feature type="domain" description="HTH cro/C1-type" evidence="2">
    <location>
        <begin position="15"/>
        <end position="69"/>
    </location>
</feature>
<name>X1H3H6_9ZZZZ</name>
<gene>
    <name evidence="3" type="ORF">S03H2_35415</name>
</gene>
<dbReference type="AlphaFoldDB" id="X1H3H6"/>
<dbReference type="InterPro" id="IPR050807">
    <property type="entry name" value="TransReg_Diox_bact_type"/>
</dbReference>
<evidence type="ECO:0000313" key="3">
    <source>
        <dbReference type="EMBL" id="GAH48409.1"/>
    </source>
</evidence>
<dbReference type="InterPro" id="IPR010982">
    <property type="entry name" value="Lambda_DNA-bd_dom_sf"/>
</dbReference>
<dbReference type="SMART" id="SM00530">
    <property type="entry name" value="HTH_XRE"/>
    <property type="match status" value="1"/>
</dbReference>
<evidence type="ECO:0000259" key="2">
    <source>
        <dbReference type="PROSITE" id="PS50943"/>
    </source>
</evidence>
<feature type="non-terminal residue" evidence="3">
    <location>
        <position position="78"/>
    </location>
</feature>
<comment type="caution">
    <text evidence="3">The sequence shown here is derived from an EMBL/GenBank/DDBJ whole genome shotgun (WGS) entry which is preliminary data.</text>
</comment>
<dbReference type="EMBL" id="BARU01021659">
    <property type="protein sequence ID" value="GAH48409.1"/>
    <property type="molecule type" value="Genomic_DNA"/>
</dbReference>
<organism evidence="3">
    <name type="scientific">marine sediment metagenome</name>
    <dbReference type="NCBI Taxonomy" id="412755"/>
    <lineage>
        <taxon>unclassified sequences</taxon>
        <taxon>metagenomes</taxon>
        <taxon>ecological metagenomes</taxon>
    </lineage>
</organism>
<dbReference type="Pfam" id="PF01381">
    <property type="entry name" value="HTH_3"/>
    <property type="match status" value="1"/>
</dbReference>
<dbReference type="Gene3D" id="1.10.260.40">
    <property type="entry name" value="lambda repressor-like DNA-binding domains"/>
    <property type="match status" value="1"/>
</dbReference>